<organism evidence="3 4">
    <name type="scientific">Marinobacter profundi</name>
    <dbReference type="NCBI Taxonomy" id="2666256"/>
    <lineage>
        <taxon>Bacteria</taxon>
        <taxon>Pseudomonadati</taxon>
        <taxon>Pseudomonadota</taxon>
        <taxon>Gammaproteobacteria</taxon>
        <taxon>Pseudomonadales</taxon>
        <taxon>Marinobacteraceae</taxon>
        <taxon>Marinobacter</taxon>
    </lineage>
</organism>
<gene>
    <name evidence="3" type="ORF">CLH61_13140</name>
</gene>
<dbReference type="InterPro" id="IPR025491">
    <property type="entry name" value="DUF4382"/>
</dbReference>
<evidence type="ECO:0000259" key="2">
    <source>
        <dbReference type="Pfam" id="PF14321"/>
    </source>
</evidence>
<dbReference type="Proteomes" id="UP000231409">
    <property type="component" value="Unassembled WGS sequence"/>
</dbReference>
<name>A0A2G1UJQ1_9GAMM</name>
<dbReference type="AlphaFoldDB" id="A0A2G1UJQ1"/>
<sequence length="301" mass="31335">MNNSLKFLTVTALAASLAACGGDGGDSQATGTLSLGITDAPVDELKEVNITVTGVEIKPASGESRRYDFEEPLALDLLALQGGNAALLLNDEEVPAGEYNWVRLYISTEPGELTAVDMNGGVHDLYIPSGAQTGLKLVSGFTVPAGGDADFTIDFDVRKSIVDPQGSNPSGAEYFLKPALRLIDNVEAGTISGTVDGTLIAEACTDAATFDGGVYVHTGADQVPDDLGSTNEPLVIAPVAFDGTAYSYTAAFISAGNYTVSYTCDLDTREDANGELVDEELTFYGTQNVTVVADTTTTADF</sequence>
<evidence type="ECO:0000256" key="1">
    <source>
        <dbReference type="SAM" id="SignalP"/>
    </source>
</evidence>
<dbReference type="RefSeq" id="WP_099615200.1">
    <property type="nucleotide sequence ID" value="NZ_KZ319372.1"/>
</dbReference>
<evidence type="ECO:0000313" key="3">
    <source>
        <dbReference type="EMBL" id="PHQ14698.1"/>
    </source>
</evidence>
<feature type="signal peptide" evidence="1">
    <location>
        <begin position="1"/>
        <end position="21"/>
    </location>
</feature>
<dbReference type="EMBL" id="NTFH01000009">
    <property type="protein sequence ID" value="PHQ14698.1"/>
    <property type="molecule type" value="Genomic_DNA"/>
</dbReference>
<feature type="domain" description="DUF4382" evidence="2">
    <location>
        <begin position="30"/>
        <end position="178"/>
    </location>
</feature>
<keyword evidence="4" id="KW-1185">Reference proteome</keyword>
<dbReference type="PROSITE" id="PS51257">
    <property type="entry name" value="PROKAR_LIPOPROTEIN"/>
    <property type="match status" value="1"/>
</dbReference>
<protein>
    <recommendedName>
        <fullName evidence="2">DUF4382 domain-containing protein</fullName>
    </recommendedName>
</protein>
<reference evidence="3 4" key="1">
    <citation type="submission" date="2017-09" db="EMBL/GenBank/DDBJ databases">
        <title>The draft genome sequences of Marinobacter sp. PWS21.</title>
        <authorList>
            <person name="Cao J."/>
        </authorList>
    </citation>
    <scope>NUCLEOTIDE SEQUENCE [LARGE SCALE GENOMIC DNA]</scope>
    <source>
        <strain evidence="3 4">PWS21</strain>
    </source>
</reference>
<dbReference type="Pfam" id="PF14321">
    <property type="entry name" value="DUF4382"/>
    <property type="match status" value="1"/>
</dbReference>
<comment type="caution">
    <text evidence="3">The sequence shown here is derived from an EMBL/GenBank/DDBJ whole genome shotgun (WGS) entry which is preliminary data.</text>
</comment>
<proteinExistence type="predicted"/>
<evidence type="ECO:0000313" key="4">
    <source>
        <dbReference type="Proteomes" id="UP000231409"/>
    </source>
</evidence>
<accession>A0A2G1UJQ1</accession>
<feature type="chain" id="PRO_5013646059" description="DUF4382 domain-containing protein" evidence="1">
    <location>
        <begin position="22"/>
        <end position="301"/>
    </location>
</feature>
<keyword evidence="1" id="KW-0732">Signal</keyword>